<accession>A0A6A7A3V7</accession>
<evidence type="ECO:0000256" key="2">
    <source>
        <dbReference type="ARBA" id="ARBA00022692"/>
    </source>
</evidence>
<dbReference type="Gene3D" id="3.90.1200.10">
    <property type="match status" value="1"/>
</dbReference>
<dbReference type="GO" id="GO:0016301">
    <property type="term" value="F:kinase activity"/>
    <property type="evidence" value="ECO:0007669"/>
    <property type="project" value="UniProtKB-KW"/>
</dbReference>
<feature type="transmembrane region" description="Helical" evidence="6">
    <location>
        <begin position="430"/>
        <end position="451"/>
    </location>
</feature>
<proteinExistence type="predicted"/>
<comment type="subcellular location">
    <subcellularLocation>
        <location evidence="1">Membrane</location>
        <topology evidence="1">Multi-pass membrane protein</topology>
    </subcellularLocation>
</comment>
<feature type="transmembrane region" description="Helical" evidence="6">
    <location>
        <begin position="116"/>
        <end position="138"/>
    </location>
</feature>
<feature type="compositionally biased region" description="Low complexity" evidence="5">
    <location>
        <begin position="724"/>
        <end position="740"/>
    </location>
</feature>
<dbReference type="Pfam" id="PF04428">
    <property type="entry name" value="Choline_kin_N"/>
    <property type="match status" value="1"/>
</dbReference>
<protein>
    <submittedName>
        <fullName evidence="8">Kinase-like protein</fullName>
    </submittedName>
</protein>
<keyword evidence="3 6" id="KW-1133">Transmembrane helix</keyword>
<feature type="compositionally biased region" description="Basic residues" evidence="5">
    <location>
        <begin position="690"/>
        <end position="703"/>
    </location>
</feature>
<evidence type="ECO:0000259" key="7">
    <source>
        <dbReference type="Pfam" id="PF04428"/>
    </source>
</evidence>
<evidence type="ECO:0000313" key="9">
    <source>
        <dbReference type="Proteomes" id="UP000799424"/>
    </source>
</evidence>
<dbReference type="GO" id="GO:0055085">
    <property type="term" value="P:transmembrane transport"/>
    <property type="evidence" value="ECO:0007669"/>
    <property type="project" value="InterPro"/>
</dbReference>
<feature type="transmembrane region" description="Helical" evidence="6">
    <location>
        <begin position="385"/>
        <end position="410"/>
    </location>
</feature>
<feature type="domain" description="Choline kinase N-terminal" evidence="7">
    <location>
        <begin position="795"/>
        <end position="864"/>
    </location>
</feature>
<evidence type="ECO:0000256" key="4">
    <source>
        <dbReference type="ARBA" id="ARBA00023136"/>
    </source>
</evidence>
<dbReference type="PANTHER" id="PTHR31794:SF2">
    <property type="entry name" value="AUXIN EFFLUX TRANSPORTER FAMILY PROTEIN (EUROFUNG)"/>
    <property type="match status" value="1"/>
</dbReference>
<keyword evidence="4 6" id="KW-0472">Membrane</keyword>
<feature type="compositionally biased region" description="Basic and acidic residues" evidence="5">
    <location>
        <begin position="704"/>
        <end position="714"/>
    </location>
</feature>
<feature type="region of interest" description="Disordered" evidence="5">
    <location>
        <begin position="812"/>
        <end position="831"/>
    </location>
</feature>
<dbReference type="InterPro" id="IPR007521">
    <property type="entry name" value="Choline_kin_N"/>
</dbReference>
<dbReference type="Proteomes" id="UP000799424">
    <property type="component" value="Unassembled WGS sequence"/>
</dbReference>
<feature type="region of interest" description="Disordered" evidence="5">
    <location>
        <begin position="1276"/>
        <end position="1336"/>
    </location>
</feature>
<evidence type="ECO:0000256" key="3">
    <source>
        <dbReference type="ARBA" id="ARBA00022989"/>
    </source>
</evidence>
<dbReference type="InterPro" id="IPR011009">
    <property type="entry name" value="Kinase-like_dom_sf"/>
</dbReference>
<keyword evidence="8" id="KW-0808">Transferase</keyword>
<gene>
    <name evidence="8" type="ORF">CC86DRAFT_289668</name>
</gene>
<dbReference type="InterPro" id="IPR004776">
    <property type="entry name" value="Mem_transp_PIN-like"/>
</dbReference>
<dbReference type="Pfam" id="PF01633">
    <property type="entry name" value="Choline_kinase"/>
    <property type="match status" value="1"/>
</dbReference>
<feature type="compositionally biased region" description="Basic and acidic residues" evidence="5">
    <location>
        <begin position="1221"/>
        <end position="1236"/>
    </location>
</feature>
<feature type="compositionally biased region" description="Polar residues" evidence="5">
    <location>
        <begin position="565"/>
        <end position="584"/>
    </location>
</feature>
<reference evidence="8" key="1">
    <citation type="journal article" date="2020" name="Stud. Mycol.">
        <title>101 Dothideomycetes genomes: a test case for predicting lifestyles and emergence of pathogens.</title>
        <authorList>
            <person name="Haridas S."/>
            <person name="Albert R."/>
            <person name="Binder M."/>
            <person name="Bloem J."/>
            <person name="Labutti K."/>
            <person name="Salamov A."/>
            <person name="Andreopoulos B."/>
            <person name="Baker S."/>
            <person name="Barry K."/>
            <person name="Bills G."/>
            <person name="Bluhm B."/>
            <person name="Cannon C."/>
            <person name="Castanera R."/>
            <person name="Culley D."/>
            <person name="Daum C."/>
            <person name="Ezra D."/>
            <person name="Gonzalez J."/>
            <person name="Henrissat B."/>
            <person name="Kuo A."/>
            <person name="Liang C."/>
            <person name="Lipzen A."/>
            <person name="Lutzoni F."/>
            <person name="Magnuson J."/>
            <person name="Mondo S."/>
            <person name="Nolan M."/>
            <person name="Ohm R."/>
            <person name="Pangilinan J."/>
            <person name="Park H.-J."/>
            <person name="Ramirez L."/>
            <person name="Alfaro M."/>
            <person name="Sun H."/>
            <person name="Tritt A."/>
            <person name="Yoshinaga Y."/>
            <person name="Zwiers L.-H."/>
            <person name="Turgeon B."/>
            <person name="Goodwin S."/>
            <person name="Spatafora J."/>
            <person name="Crous P."/>
            <person name="Grigoriev I."/>
        </authorList>
    </citation>
    <scope>NUCLEOTIDE SEQUENCE</scope>
    <source>
        <strain evidence="8">CBS 113818</strain>
    </source>
</reference>
<feature type="compositionally biased region" description="Basic and acidic residues" evidence="5">
    <location>
        <begin position="1296"/>
        <end position="1336"/>
    </location>
</feature>
<feature type="transmembrane region" description="Helical" evidence="6">
    <location>
        <begin position="472"/>
        <end position="496"/>
    </location>
</feature>
<keyword evidence="2 6" id="KW-0812">Transmembrane</keyword>
<feature type="compositionally biased region" description="Low complexity" evidence="5">
    <location>
        <begin position="1283"/>
        <end position="1295"/>
    </location>
</feature>
<dbReference type="Pfam" id="PF03547">
    <property type="entry name" value="Mem_trans"/>
    <property type="match status" value="1"/>
</dbReference>
<dbReference type="GO" id="GO:0005783">
    <property type="term" value="C:endoplasmic reticulum"/>
    <property type="evidence" value="ECO:0007669"/>
    <property type="project" value="TreeGrafter"/>
</dbReference>
<dbReference type="GO" id="GO:0016773">
    <property type="term" value="F:phosphotransferase activity, alcohol group as acceptor"/>
    <property type="evidence" value="ECO:0007669"/>
    <property type="project" value="InterPro"/>
</dbReference>
<feature type="region of interest" description="Disordered" evidence="5">
    <location>
        <begin position="690"/>
        <end position="740"/>
    </location>
</feature>
<evidence type="ECO:0000256" key="5">
    <source>
        <dbReference type="SAM" id="MobiDB-lite"/>
    </source>
</evidence>
<keyword evidence="9" id="KW-1185">Reference proteome</keyword>
<feature type="region of interest" description="Disordered" evidence="5">
    <location>
        <begin position="613"/>
        <end position="678"/>
    </location>
</feature>
<dbReference type="CDD" id="cd05157">
    <property type="entry name" value="ETNK_euk"/>
    <property type="match status" value="1"/>
</dbReference>
<feature type="region of interest" description="Disordered" evidence="5">
    <location>
        <begin position="563"/>
        <end position="593"/>
    </location>
</feature>
<dbReference type="OrthoDB" id="10267235at2759"/>
<organism evidence="8 9">
    <name type="scientific">Ophiobolus disseminans</name>
    <dbReference type="NCBI Taxonomy" id="1469910"/>
    <lineage>
        <taxon>Eukaryota</taxon>
        <taxon>Fungi</taxon>
        <taxon>Dikarya</taxon>
        <taxon>Ascomycota</taxon>
        <taxon>Pezizomycotina</taxon>
        <taxon>Dothideomycetes</taxon>
        <taxon>Pleosporomycetidae</taxon>
        <taxon>Pleosporales</taxon>
        <taxon>Pleosporineae</taxon>
        <taxon>Phaeosphaeriaceae</taxon>
        <taxon>Ophiobolus</taxon>
    </lineage>
</organism>
<keyword evidence="8" id="KW-0418">Kinase</keyword>
<feature type="compositionally biased region" description="Low complexity" evidence="5">
    <location>
        <begin position="656"/>
        <end position="665"/>
    </location>
</feature>
<feature type="transmembrane region" description="Helical" evidence="6">
    <location>
        <begin position="51"/>
        <end position="74"/>
    </location>
</feature>
<evidence type="ECO:0000313" key="8">
    <source>
        <dbReference type="EMBL" id="KAF2827981.1"/>
    </source>
</evidence>
<evidence type="ECO:0000256" key="6">
    <source>
        <dbReference type="SAM" id="Phobius"/>
    </source>
</evidence>
<feature type="region of interest" description="Disordered" evidence="5">
    <location>
        <begin position="1215"/>
        <end position="1236"/>
    </location>
</feature>
<evidence type="ECO:0000256" key="1">
    <source>
        <dbReference type="ARBA" id="ARBA00004141"/>
    </source>
</evidence>
<dbReference type="Gene3D" id="3.30.200.20">
    <property type="entry name" value="Phosphorylase Kinase, domain 1"/>
    <property type="match status" value="1"/>
</dbReference>
<sequence length="1384" mass="154592">MSFFSAPRALRLRDNPFGSSNFVAMGAQSFDYAGNGVMGVFKKKHSAHPDFANLTLLVFEAVMEVVCVSLPGYIVARMGQFDAENQKFLANLNTQLFTPFFTKLASQLTADKLSDLAVIPVIFVVQTLISYLAALLVSKVCGFKKRASNFLVAMAVFGNSNSLPISLVISLSKTLSGLHWDKVPGDNDNEVAARGILYLLIFQQLGQLVRWTWGFNVLLAPANAYKEEDGGKNSALENGEYNEDEAQHLLNDSHSGYYSGDVTSYETSVDSDDSASLSDREDLLADSYFVTPTNGNLVVPGNGVVGDEPNGQFANGAANGSFEPYKEAEIPKGIKGWPKRVNNAVHRFTKSVSDAFARVGRRIFQSLPNWLQRTLSKVYGVTTRFLGGVWAFMNPPLWAMLVAILIASVPRLQHLFFDPGTFVSNSVTRAINQSGQVAVPLILVVLGANLARNTLPKEDQHSAEDPKMETKLVIASLVSRMLIPTLLMAPMLALTAKFVPVSILDDPIFIIVCFLLSGAPTALQLAQICQINNVYMGAMSRILFQSYVPDVVAYSNEGSAKAAGSANQNESLPQNNNVDESTSPRPAAKAVSFPDESISPLLIGRQKELDQKDHLDLDKTARKFPASLSRKRLSGRPSLERLGSQHKSQGLEGNPSLSSLLSDSSTDAHNHHHHHHEGLLKQVSAWIKHERARRTARSSKRKGTSKDETHDQEPAKVVTESAEEPASSRARSGSESSQGSVALDQLANILEKTLSIKPTDTKKRYAHVRKLSTGLTGLKRHSLISTDSDYFESVDQLVPNCEAVLDNSKTMAYTTDSPDLEPVTEKSEKKARKEKEAWDKFKYEILRIVHTLRLKGWRKVPMELSEHLDVQRLSGALTNAVYVVFPPKDLPSQEESADGVPKPKNPPPKLLLRIYGPQVEHLIDRESELKILQRLARKRIGPRLLGTFTNGRFEEFLNAKALTAKEMRQHDTSKQIAKRMRELHEGIDLLKEEREAGPFVWQNWDKWVQRCEQVVTWLDQQVKESTHDSVQSPADKWKKRGFVCGTEWPIFRDTIVKYRKWLEDQYGGIDKINERLVFSHNDTQYGNIMRMVPEGESPLMLPANKHKQLVVIDFEYANANLPGLEFANHFTEWSYNYHDPDYSWRCNTKYYPTLEEQHQFVHAYLLHTPSYRAPGASASNPSTPHLGPLPTSGSTTALAATAAPSTITAFMLDSRAPPGEKYSEQEAQHERETEEEVRRLMAETKLWRLANSAMWVAWGIVQAHVPGLPDFDAEEKRANANPSETAAELESATTELRAEAEAKEEEEKRPGSVSKENADETDVTRTEAEKDTDIFKSQDEEEFDYLAYAQDRAMFLWGDAVRMGMIKAEDLPEEVRERMKQVEY</sequence>
<dbReference type="GO" id="GO:0016020">
    <property type="term" value="C:membrane"/>
    <property type="evidence" value="ECO:0007669"/>
    <property type="project" value="UniProtKB-SubCell"/>
</dbReference>
<dbReference type="SUPFAM" id="SSF56112">
    <property type="entry name" value="Protein kinase-like (PK-like)"/>
    <property type="match status" value="1"/>
</dbReference>
<name>A0A6A7A3V7_9PLEO</name>
<dbReference type="PANTHER" id="PTHR31794">
    <property type="entry name" value="AUXIN EFFLUX TRANSPORTER FAMILY PROTEIN (EUROFUNG)"/>
    <property type="match status" value="1"/>
</dbReference>
<dbReference type="EMBL" id="MU006223">
    <property type="protein sequence ID" value="KAF2827981.1"/>
    <property type="molecule type" value="Genomic_DNA"/>
</dbReference>